<accession>B3RIJ9</accession>
<protein>
    <submittedName>
        <fullName evidence="2">Uncharacterized protein</fullName>
    </submittedName>
</protein>
<evidence type="ECO:0000313" key="2">
    <source>
        <dbReference type="EMBL" id="EDV28436.1"/>
    </source>
</evidence>
<proteinExistence type="predicted"/>
<dbReference type="EMBL" id="DS985241">
    <property type="protein sequence ID" value="EDV28436.1"/>
    <property type="molecule type" value="Genomic_DNA"/>
</dbReference>
<gene>
    <name evidence="2" type="ORF">TRIADDRAFT_51344</name>
</gene>
<dbReference type="Proteomes" id="UP000009022">
    <property type="component" value="Unassembled WGS sequence"/>
</dbReference>
<dbReference type="InParanoid" id="B3RIJ9"/>
<dbReference type="GeneID" id="6748853"/>
<dbReference type="CTD" id="6748853"/>
<evidence type="ECO:0000313" key="3">
    <source>
        <dbReference type="Proteomes" id="UP000009022"/>
    </source>
</evidence>
<dbReference type="RefSeq" id="XP_002107638.1">
    <property type="nucleotide sequence ID" value="XM_002107602.1"/>
</dbReference>
<dbReference type="HOGENOM" id="CLU_1211156_0_0_1"/>
<organism evidence="2 3">
    <name type="scientific">Trichoplax adhaerens</name>
    <name type="common">Trichoplax reptans</name>
    <dbReference type="NCBI Taxonomy" id="10228"/>
    <lineage>
        <taxon>Eukaryota</taxon>
        <taxon>Metazoa</taxon>
        <taxon>Placozoa</taxon>
        <taxon>Uniplacotomia</taxon>
        <taxon>Trichoplacea</taxon>
        <taxon>Trichoplacidae</taxon>
        <taxon>Trichoplax</taxon>
    </lineage>
</organism>
<reference evidence="2 3" key="1">
    <citation type="journal article" date="2008" name="Nature">
        <title>The Trichoplax genome and the nature of placozoans.</title>
        <authorList>
            <person name="Srivastava M."/>
            <person name="Begovic E."/>
            <person name="Chapman J."/>
            <person name="Putnam N.H."/>
            <person name="Hellsten U."/>
            <person name="Kawashima T."/>
            <person name="Kuo A."/>
            <person name="Mitros T."/>
            <person name="Salamov A."/>
            <person name="Carpenter M.L."/>
            <person name="Signorovitch A.Y."/>
            <person name="Moreno M.A."/>
            <person name="Kamm K."/>
            <person name="Grimwood J."/>
            <person name="Schmutz J."/>
            <person name="Shapiro H."/>
            <person name="Grigoriev I.V."/>
            <person name="Buss L.W."/>
            <person name="Schierwater B."/>
            <person name="Dellaporta S.L."/>
            <person name="Rokhsar D.S."/>
        </authorList>
    </citation>
    <scope>NUCLEOTIDE SEQUENCE [LARGE SCALE GENOMIC DNA]</scope>
    <source>
        <strain evidence="2 3">Grell-BS-1999</strain>
    </source>
</reference>
<evidence type="ECO:0000256" key="1">
    <source>
        <dbReference type="SAM" id="MobiDB-lite"/>
    </source>
</evidence>
<name>B3RIJ9_TRIAD</name>
<sequence length="229" mass="26211">MKVCCQDFFFSRSKKSDISSKLVKSTDTEPLQAIFRHAKTNKQQINIFEELVETKVAGPNELDLNEGLERHMARFQKYMDTVELRNYLLAQKAQKESKYDQEDTIETKLATLRGEKKASLQPTPKVQAGILRGGYKSVKDIMNSQITHLRGKSDQYNAELVQLLKAESELAAAIKNLEQSSDEDDSSNNLQRAKQQYSTVSMQKREVLNNLTQCEQDIRKKQKQCEQAS</sequence>
<keyword evidence="3" id="KW-1185">Reference proteome</keyword>
<dbReference type="AlphaFoldDB" id="B3RIJ9"/>
<dbReference type="STRING" id="10228.B3RIJ9"/>
<feature type="region of interest" description="Disordered" evidence="1">
    <location>
        <begin position="178"/>
        <end position="199"/>
    </location>
</feature>
<dbReference type="KEGG" id="tad:TRIADDRAFT_51344"/>